<dbReference type="STRING" id="317010.RU96_GL002146"/>
<reference evidence="4 5" key="1">
    <citation type="submission" date="2014-12" db="EMBL/GenBank/DDBJ databases">
        <title>Draft genome sequences of 29 type strains of Enterococci.</title>
        <authorList>
            <person name="Zhong Z."/>
            <person name="Sun Z."/>
            <person name="Liu W."/>
            <person name="Zhang W."/>
            <person name="Zhang H."/>
        </authorList>
    </citation>
    <scope>NUCLEOTIDE SEQUENCE [LARGE SCALE GENOMIC DNA]</scope>
    <source>
        <strain evidence="4 5">DSM 21207</strain>
    </source>
</reference>
<feature type="transmembrane region" description="Helical" evidence="2">
    <location>
        <begin position="12"/>
        <end position="31"/>
    </location>
</feature>
<feature type="transmembrane region" description="Helical" evidence="2">
    <location>
        <begin position="183"/>
        <end position="203"/>
    </location>
</feature>
<protein>
    <recommendedName>
        <fullName evidence="3">CAAX prenyl protease 2/Lysostaphin resistance protein A-like domain-containing protein</fullName>
    </recommendedName>
</protein>
<dbReference type="PANTHER" id="PTHR36435">
    <property type="entry name" value="SLR1288 PROTEIN"/>
    <property type="match status" value="1"/>
</dbReference>
<dbReference type="PANTHER" id="PTHR36435:SF1">
    <property type="entry name" value="CAAX AMINO TERMINAL PROTEASE FAMILY PROTEIN"/>
    <property type="match status" value="1"/>
</dbReference>
<dbReference type="OrthoDB" id="2817162at2"/>
<comment type="caution">
    <text evidence="4">The sequence shown here is derived from an EMBL/GenBank/DDBJ whole genome shotgun (WGS) entry which is preliminary data.</text>
</comment>
<keyword evidence="2" id="KW-0472">Membrane</keyword>
<comment type="similarity">
    <text evidence="1">Belongs to the UPF0177 family.</text>
</comment>
<feature type="transmembrane region" description="Helical" evidence="2">
    <location>
        <begin position="215"/>
        <end position="237"/>
    </location>
</feature>
<gene>
    <name evidence="4" type="ORF">RU96_GL002146</name>
</gene>
<dbReference type="Proteomes" id="UP000182835">
    <property type="component" value="Unassembled WGS sequence"/>
</dbReference>
<feature type="transmembrane region" description="Helical" evidence="2">
    <location>
        <begin position="37"/>
        <end position="58"/>
    </location>
</feature>
<keyword evidence="2" id="KW-0812">Transmembrane</keyword>
<proteinExistence type="inferred from homology"/>
<dbReference type="InterPro" id="IPR003675">
    <property type="entry name" value="Rce1/LyrA-like_dom"/>
</dbReference>
<sequence length="238" mass="27121">MATKWQKKDLWALFIIPLELLIGNNLIHISYFKDNPLYLLIGSVGINLVAFSILIFFYKKDLKEQWSQYRQRLWLNLLLAVVLVVASHLLIQFVRGTIPENLLKISTDASDAAVSESSFSGNVQLVALFLAAIPSFIAPFSEELIFRYLLVGKAPNNLVRIVMLFVQAVLFGLIHYANFNGNIYATIPYMAVGFFFGLIYMVYRNIWGSLIVHWIFNTVNQMLPTLFIIILTLLGIVK</sequence>
<evidence type="ECO:0000259" key="3">
    <source>
        <dbReference type="Pfam" id="PF02517"/>
    </source>
</evidence>
<evidence type="ECO:0000313" key="4">
    <source>
        <dbReference type="EMBL" id="OJG15597.1"/>
    </source>
</evidence>
<feature type="transmembrane region" description="Helical" evidence="2">
    <location>
        <begin position="158"/>
        <end position="177"/>
    </location>
</feature>
<feature type="transmembrane region" description="Helical" evidence="2">
    <location>
        <begin position="125"/>
        <end position="146"/>
    </location>
</feature>
<dbReference type="AlphaFoldDB" id="A0A1L8R775"/>
<feature type="transmembrane region" description="Helical" evidence="2">
    <location>
        <begin position="73"/>
        <end position="94"/>
    </location>
</feature>
<dbReference type="EMBL" id="JXKG01000006">
    <property type="protein sequence ID" value="OJG15597.1"/>
    <property type="molecule type" value="Genomic_DNA"/>
</dbReference>
<evidence type="ECO:0000256" key="1">
    <source>
        <dbReference type="ARBA" id="ARBA00009067"/>
    </source>
</evidence>
<evidence type="ECO:0000256" key="2">
    <source>
        <dbReference type="SAM" id="Phobius"/>
    </source>
</evidence>
<keyword evidence="2" id="KW-1133">Transmembrane helix</keyword>
<name>A0A1L8R775_9ENTE</name>
<dbReference type="RefSeq" id="WP_071864488.1">
    <property type="nucleotide sequence ID" value="NZ_JBHLVQ010000029.1"/>
</dbReference>
<dbReference type="GO" id="GO:0004175">
    <property type="term" value="F:endopeptidase activity"/>
    <property type="evidence" value="ECO:0007669"/>
    <property type="project" value="UniProtKB-ARBA"/>
</dbReference>
<evidence type="ECO:0000313" key="5">
    <source>
        <dbReference type="Proteomes" id="UP000182835"/>
    </source>
</evidence>
<dbReference type="InterPro" id="IPR052710">
    <property type="entry name" value="CAAX_protease"/>
</dbReference>
<dbReference type="Pfam" id="PF02517">
    <property type="entry name" value="Rce1-like"/>
    <property type="match status" value="1"/>
</dbReference>
<accession>A0A1L8R775</accession>
<dbReference type="GO" id="GO:0080120">
    <property type="term" value="P:CAAX-box protein maturation"/>
    <property type="evidence" value="ECO:0007669"/>
    <property type="project" value="UniProtKB-ARBA"/>
</dbReference>
<organism evidence="4 5">
    <name type="scientific">Enterococcus canintestini</name>
    <dbReference type="NCBI Taxonomy" id="317010"/>
    <lineage>
        <taxon>Bacteria</taxon>
        <taxon>Bacillati</taxon>
        <taxon>Bacillota</taxon>
        <taxon>Bacilli</taxon>
        <taxon>Lactobacillales</taxon>
        <taxon>Enterococcaceae</taxon>
        <taxon>Enterococcus</taxon>
    </lineage>
</organism>
<feature type="domain" description="CAAX prenyl protease 2/Lysostaphin resistance protein A-like" evidence="3">
    <location>
        <begin position="127"/>
        <end position="219"/>
    </location>
</feature>